<gene>
    <name evidence="4" type="ORF">K6T82_05155</name>
</gene>
<feature type="chain" id="PRO_5040999921" evidence="3">
    <location>
        <begin position="23"/>
        <end position="225"/>
    </location>
</feature>
<organism evidence="4 5">
    <name type="scientific">Flavobacterium potami</name>
    <dbReference type="NCBI Taxonomy" id="2872310"/>
    <lineage>
        <taxon>Bacteria</taxon>
        <taxon>Pseudomonadati</taxon>
        <taxon>Bacteroidota</taxon>
        <taxon>Flavobacteriia</taxon>
        <taxon>Flavobacteriales</taxon>
        <taxon>Flavobacteriaceae</taxon>
        <taxon>Flavobacterium</taxon>
    </lineage>
</organism>
<evidence type="ECO:0000313" key="4">
    <source>
        <dbReference type="EMBL" id="MBZ4034143.1"/>
    </source>
</evidence>
<proteinExistence type="predicted"/>
<evidence type="ECO:0000256" key="2">
    <source>
        <dbReference type="SAM" id="MobiDB-lite"/>
    </source>
</evidence>
<accession>A0A9X1H7G9</accession>
<protein>
    <submittedName>
        <fullName evidence="4">DUF3826 domain-containing protein</fullName>
    </submittedName>
</protein>
<evidence type="ECO:0000313" key="5">
    <source>
        <dbReference type="Proteomes" id="UP001139366"/>
    </source>
</evidence>
<keyword evidence="5" id="KW-1185">Reference proteome</keyword>
<evidence type="ECO:0000256" key="1">
    <source>
        <dbReference type="SAM" id="Coils"/>
    </source>
</evidence>
<comment type="caution">
    <text evidence="4">The sequence shown here is derived from an EMBL/GenBank/DDBJ whole genome shotgun (WGS) entry which is preliminary data.</text>
</comment>
<feature type="coiled-coil region" evidence="1">
    <location>
        <begin position="82"/>
        <end position="109"/>
    </location>
</feature>
<name>A0A9X1H7G9_9FLAO</name>
<keyword evidence="3" id="KW-0732">Signal</keyword>
<feature type="signal peptide" evidence="3">
    <location>
        <begin position="1"/>
        <end position="22"/>
    </location>
</feature>
<keyword evidence="1" id="KW-0175">Coiled coil</keyword>
<dbReference type="EMBL" id="JAINUY010000001">
    <property type="protein sequence ID" value="MBZ4034143.1"/>
    <property type="molecule type" value="Genomic_DNA"/>
</dbReference>
<feature type="region of interest" description="Disordered" evidence="2">
    <location>
        <begin position="206"/>
        <end position="225"/>
    </location>
</feature>
<dbReference type="AlphaFoldDB" id="A0A9X1H7G9"/>
<dbReference type="Pfam" id="PF12875">
    <property type="entry name" value="DUF3826"/>
    <property type="match status" value="1"/>
</dbReference>
<evidence type="ECO:0000256" key="3">
    <source>
        <dbReference type="SAM" id="SignalP"/>
    </source>
</evidence>
<dbReference type="Proteomes" id="UP001139366">
    <property type="component" value="Unassembled WGS sequence"/>
</dbReference>
<reference evidence="4 5" key="1">
    <citation type="journal article" date="2023" name="Antonie Van Leeuwenhoek">
        <title>Flavobacterium potami sp. nov., a multi-metal resistance genes harbouring bacterium isolated from shallow river silt.</title>
        <authorList>
            <person name="Li S."/>
            <person name="Mao S."/>
            <person name="Mu W."/>
            <person name="Guo B."/>
            <person name="Li C."/>
            <person name="Zhu Q."/>
            <person name="Hou X."/>
            <person name="Zhao Y."/>
            <person name="Wei S."/>
            <person name="Liu H."/>
            <person name="Liu A."/>
        </authorList>
    </citation>
    <scope>NUCLEOTIDE SEQUENCE [LARGE SCALE GENOMIC DNA]</scope>
    <source>
        <strain evidence="4 5">17A</strain>
    </source>
</reference>
<dbReference type="InterPro" id="IPR024284">
    <property type="entry name" value="DUF3826"/>
</dbReference>
<dbReference type="RefSeq" id="WP_223704858.1">
    <property type="nucleotide sequence ID" value="NZ_JAINUY010000001.1"/>
</dbReference>
<sequence length="225" mass="25689">MRLNKINAGLLSIVFAFSTLSAQQHLDPEYIKVTNERAAKIVVKLDLKNDAKEKAVSNIIAQQFRDLTEIQDGRDAEVKKVKEDTSLAKEKQNEKIDKLKTKADESIAKLHKSYLKKLGKELSEDKITEVKDGMTYGVLPITVAGYNDMLPDLTAEQKDYIYKALVEAREHAMDAGSSKEKHGWFGKYKGRINNYLSKQGYDLNKESKDWHERVEQREKAKADKK</sequence>